<gene>
    <name evidence="1" type="ORF">KK060_00820</name>
</gene>
<comment type="caution">
    <text evidence="1">The sequence shown here is derived from an EMBL/GenBank/DDBJ whole genome shotgun (WGS) entry which is preliminary data.</text>
</comment>
<sequence length="95" mass="11238">MTEIKTILPLTSQHQLEIELIGEDRKLFFKKECLEYVTIYRKVNDDNWLQIVKNARAPFVDSETFIKPVHIEYKVVFEDDNRGNESNTVKIQLPL</sequence>
<protein>
    <submittedName>
        <fullName evidence="1">Uncharacterized protein</fullName>
    </submittedName>
</protein>
<dbReference type="Proteomes" id="UP000772618">
    <property type="component" value="Unassembled WGS sequence"/>
</dbReference>
<dbReference type="RefSeq" id="WP_254151500.1">
    <property type="nucleotide sequence ID" value="NZ_JAHESD010000001.1"/>
</dbReference>
<organism evidence="1 2">
    <name type="scientific">Chryseosolibacter indicus</name>
    <dbReference type="NCBI Taxonomy" id="2782351"/>
    <lineage>
        <taxon>Bacteria</taxon>
        <taxon>Pseudomonadati</taxon>
        <taxon>Bacteroidota</taxon>
        <taxon>Cytophagia</taxon>
        <taxon>Cytophagales</taxon>
        <taxon>Chryseotaleaceae</taxon>
        <taxon>Chryseosolibacter</taxon>
    </lineage>
</organism>
<proteinExistence type="predicted"/>
<evidence type="ECO:0000313" key="2">
    <source>
        <dbReference type="Proteomes" id="UP000772618"/>
    </source>
</evidence>
<name>A0ABS5VL20_9BACT</name>
<dbReference type="EMBL" id="JAHESD010000001">
    <property type="protein sequence ID" value="MBT1701801.1"/>
    <property type="molecule type" value="Genomic_DNA"/>
</dbReference>
<evidence type="ECO:0000313" key="1">
    <source>
        <dbReference type="EMBL" id="MBT1701801.1"/>
    </source>
</evidence>
<accession>A0ABS5VL20</accession>
<reference evidence="1 2" key="1">
    <citation type="submission" date="2021-05" db="EMBL/GenBank/DDBJ databases">
        <title>A Polyphasic approach of four new species of the genus Ohtaekwangia: Ohtaekwangia histidinii sp. nov., Ohtaekwangia cretensis sp. nov., Ohtaekwangia indiensis sp. nov., Ohtaekwangia reichenbachii sp. nov. from diverse environment.</title>
        <authorList>
            <person name="Octaviana S."/>
        </authorList>
    </citation>
    <scope>NUCLEOTIDE SEQUENCE [LARGE SCALE GENOMIC DNA]</scope>
    <source>
        <strain evidence="1 2">PWU20</strain>
    </source>
</reference>
<keyword evidence="2" id="KW-1185">Reference proteome</keyword>